<feature type="domain" description="C2H2-type" evidence="2">
    <location>
        <begin position="7"/>
        <end position="27"/>
    </location>
</feature>
<evidence type="ECO:0000313" key="4">
    <source>
        <dbReference type="Proteomes" id="UP000233837"/>
    </source>
</evidence>
<organism evidence="3 4">
    <name type="scientific">Dendrobium catenatum</name>
    <dbReference type="NCBI Taxonomy" id="906689"/>
    <lineage>
        <taxon>Eukaryota</taxon>
        <taxon>Viridiplantae</taxon>
        <taxon>Streptophyta</taxon>
        <taxon>Embryophyta</taxon>
        <taxon>Tracheophyta</taxon>
        <taxon>Spermatophyta</taxon>
        <taxon>Magnoliopsida</taxon>
        <taxon>Liliopsida</taxon>
        <taxon>Asparagales</taxon>
        <taxon>Orchidaceae</taxon>
        <taxon>Epidendroideae</taxon>
        <taxon>Malaxideae</taxon>
        <taxon>Dendrobiinae</taxon>
        <taxon>Dendrobium</taxon>
    </lineage>
</organism>
<sequence>MKRSFQCRICSIKFPTAQAYGGHMSYHSKLKKAQEREHEEVKNEGMNVTMKGKKHGRVEETEKKKSFGHGSDEYSAKSEFCLGEDRCSDFKKKRN</sequence>
<feature type="compositionally biased region" description="Basic and acidic residues" evidence="1">
    <location>
        <begin position="57"/>
        <end position="74"/>
    </location>
</feature>
<dbReference type="AlphaFoldDB" id="A0A2I0X0V4"/>
<evidence type="ECO:0000256" key="1">
    <source>
        <dbReference type="SAM" id="MobiDB-lite"/>
    </source>
</evidence>
<name>A0A2I0X0V4_9ASPA</name>
<feature type="region of interest" description="Disordered" evidence="1">
    <location>
        <begin position="39"/>
        <end position="74"/>
    </location>
</feature>
<proteinExistence type="predicted"/>
<evidence type="ECO:0000313" key="3">
    <source>
        <dbReference type="EMBL" id="PKU81545.1"/>
    </source>
</evidence>
<dbReference type="EMBL" id="KZ502235">
    <property type="protein sequence ID" value="PKU81545.1"/>
    <property type="molecule type" value="Genomic_DNA"/>
</dbReference>
<dbReference type="InterPro" id="IPR013087">
    <property type="entry name" value="Znf_C2H2_type"/>
</dbReference>
<protein>
    <recommendedName>
        <fullName evidence="2">C2H2-type domain-containing protein</fullName>
    </recommendedName>
</protein>
<evidence type="ECO:0000259" key="2">
    <source>
        <dbReference type="PROSITE" id="PS00028"/>
    </source>
</evidence>
<dbReference type="PROSITE" id="PS00028">
    <property type="entry name" value="ZINC_FINGER_C2H2_1"/>
    <property type="match status" value="1"/>
</dbReference>
<gene>
    <name evidence="3" type="ORF">MA16_Dca007652</name>
</gene>
<keyword evidence="4" id="KW-1185">Reference proteome</keyword>
<reference evidence="3 4" key="2">
    <citation type="journal article" date="2017" name="Nature">
        <title>The Apostasia genome and the evolution of orchids.</title>
        <authorList>
            <person name="Zhang G.Q."/>
            <person name="Liu K.W."/>
            <person name="Li Z."/>
            <person name="Lohaus R."/>
            <person name="Hsiao Y.Y."/>
            <person name="Niu S.C."/>
            <person name="Wang J.Y."/>
            <person name="Lin Y.C."/>
            <person name="Xu Q."/>
            <person name="Chen L.J."/>
            <person name="Yoshida K."/>
            <person name="Fujiwara S."/>
            <person name="Wang Z.W."/>
            <person name="Zhang Y.Q."/>
            <person name="Mitsuda N."/>
            <person name="Wang M."/>
            <person name="Liu G.H."/>
            <person name="Pecoraro L."/>
            <person name="Huang H.X."/>
            <person name="Xiao X.J."/>
            <person name="Lin M."/>
            <person name="Wu X.Y."/>
            <person name="Wu W.L."/>
            <person name="Chen Y.Y."/>
            <person name="Chang S.B."/>
            <person name="Sakamoto S."/>
            <person name="Ohme-Takagi M."/>
            <person name="Yagi M."/>
            <person name="Zeng S.J."/>
            <person name="Shen C.Y."/>
            <person name="Yeh C.M."/>
            <person name="Luo Y.B."/>
            <person name="Tsai W.C."/>
            <person name="Van de Peer Y."/>
            <person name="Liu Z.J."/>
        </authorList>
    </citation>
    <scope>NUCLEOTIDE SEQUENCE [LARGE SCALE GENOMIC DNA]</scope>
    <source>
        <tissue evidence="3">The whole plant</tissue>
    </source>
</reference>
<dbReference type="Proteomes" id="UP000233837">
    <property type="component" value="Unassembled WGS sequence"/>
</dbReference>
<reference evidence="3 4" key="1">
    <citation type="journal article" date="2016" name="Sci. Rep.">
        <title>The Dendrobium catenatum Lindl. genome sequence provides insights into polysaccharide synthase, floral development and adaptive evolution.</title>
        <authorList>
            <person name="Zhang G.Q."/>
            <person name="Xu Q."/>
            <person name="Bian C."/>
            <person name="Tsai W.C."/>
            <person name="Yeh C.M."/>
            <person name="Liu K.W."/>
            <person name="Yoshida K."/>
            <person name="Zhang L.S."/>
            <person name="Chang S.B."/>
            <person name="Chen F."/>
            <person name="Shi Y."/>
            <person name="Su Y.Y."/>
            <person name="Zhang Y.Q."/>
            <person name="Chen L.J."/>
            <person name="Yin Y."/>
            <person name="Lin M."/>
            <person name="Huang H."/>
            <person name="Deng H."/>
            <person name="Wang Z.W."/>
            <person name="Zhu S.L."/>
            <person name="Zhao X."/>
            <person name="Deng C."/>
            <person name="Niu S.C."/>
            <person name="Huang J."/>
            <person name="Wang M."/>
            <person name="Liu G.H."/>
            <person name="Yang H.J."/>
            <person name="Xiao X.J."/>
            <person name="Hsiao Y.Y."/>
            <person name="Wu W.L."/>
            <person name="Chen Y.Y."/>
            <person name="Mitsuda N."/>
            <person name="Ohme-Takagi M."/>
            <person name="Luo Y.B."/>
            <person name="Van de Peer Y."/>
            <person name="Liu Z.J."/>
        </authorList>
    </citation>
    <scope>NUCLEOTIDE SEQUENCE [LARGE SCALE GENOMIC DNA]</scope>
    <source>
        <tissue evidence="3">The whole plant</tissue>
    </source>
</reference>
<accession>A0A2I0X0V4</accession>